<evidence type="ECO:0000256" key="2">
    <source>
        <dbReference type="ARBA" id="ARBA00023157"/>
    </source>
</evidence>
<dbReference type="GO" id="GO:0006508">
    <property type="term" value="P:proteolysis"/>
    <property type="evidence" value="ECO:0007669"/>
    <property type="project" value="InterPro"/>
</dbReference>
<dbReference type="InterPro" id="IPR050430">
    <property type="entry name" value="Peptidase_S1"/>
</dbReference>
<accession>A0A853APR2</accession>
<evidence type="ECO:0000313" key="5">
    <source>
        <dbReference type="EMBL" id="NYI82327.1"/>
    </source>
</evidence>
<dbReference type="PROSITE" id="PS00134">
    <property type="entry name" value="TRYPSIN_HIS"/>
    <property type="match status" value="1"/>
</dbReference>
<dbReference type="Pfam" id="PF00089">
    <property type="entry name" value="Trypsin"/>
    <property type="match status" value="1"/>
</dbReference>
<protein>
    <recommendedName>
        <fullName evidence="4">Peptidase S1 domain-containing protein</fullName>
    </recommendedName>
</protein>
<dbReference type="SMART" id="SM00020">
    <property type="entry name" value="Tryp_SPc"/>
    <property type="match status" value="1"/>
</dbReference>
<dbReference type="Proteomes" id="UP000587002">
    <property type="component" value="Unassembled WGS sequence"/>
</dbReference>
<dbReference type="InterPro" id="IPR001254">
    <property type="entry name" value="Trypsin_dom"/>
</dbReference>
<evidence type="ECO:0000313" key="6">
    <source>
        <dbReference type="Proteomes" id="UP000587002"/>
    </source>
</evidence>
<evidence type="ECO:0000256" key="1">
    <source>
        <dbReference type="ARBA" id="ARBA00007664"/>
    </source>
</evidence>
<keyword evidence="2" id="KW-1015">Disulfide bond</keyword>
<gene>
    <name evidence="5" type="ORF">HNR68_000957</name>
</gene>
<dbReference type="InterPro" id="IPR043504">
    <property type="entry name" value="Peptidase_S1_PA_chymotrypsin"/>
</dbReference>
<proteinExistence type="inferred from homology"/>
<dbReference type="GO" id="GO:0004252">
    <property type="term" value="F:serine-type endopeptidase activity"/>
    <property type="evidence" value="ECO:0007669"/>
    <property type="project" value="InterPro"/>
</dbReference>
<name>A0A853APR2_9PSEU</name>
<evidence type="ECO:0000259" key="4">
    <source>
        <dbReference type="PROSITE" id="PS50240"/>
    </source>
</evidence>
<comment type="similarity">
    <text evidence="1">Belongs to the peptidase S1 family.</text>
</comment>
<dbReference type="InterPro" id="IPR001314">
    <property type="entry name" value="Peptidase_S1A"/>
</dbReference>
<dbReference type="AlphaFoldDB" id="A0A853APR2"/>
<dbReference type="PANTHER" id="PTHR24276:SF98">
    <property type="entry name" value="FI18310P1-RELATED"/>
    <property type="match status" value="1"/>
</dbReference>
<feature type="chain" id="PRO_5032974657" description="Peptidase S1 domain-containing protein" evidence="3">
    <location>
        <begin position="27"/>
        <end position="509"/>
    </location>
</feature>
<dbReference type="InterPro" id="IPR009003">
    <property type="entry name" value="Peptidase_S1_PA"/>
</dbReference>
<dbReference type="Gene3D" id="2.40.10.10">
    <property type="entry name" value="Trypsin-like serine proteases"/>
    <property type="match status" value="1"/>
</dbReference>
<evidence type="ECO:0000256" key="3">
    <source>
        <dbReference type="SAM" id="SignalP"/>
    </source>
</evidence>
<feature type="domain" description="Peptidase S1" evidence="4">
    <location>
        <begin position="27"/>
        <end position="259"/>
    </location>
</feature>
<dbReference type="PROSITE" id="PS50240">
    <property type="entry name" value="TRYPSIN_DOM"/>
    <property type="match status" value="1"/>
</dbReference>
<dbReference type="InterPro" id="IPR018114">
    <property type="entry name" value="TRYPSIN_HIS"/>
</dbReference>
<dbReference type="RefSeq" id="WP_179718029.1">
    <property type="nucleotide sequence ID" value="NZ_BAABFH010000001.1"/>
</dbReference>
<feature type="signal peptide" evidence="3">
    <location>
        <begin position="1"/>
        <end position="26"/>
    </location>
</feature>
<keyword evidence="6" id="KW-1185">Reference proteome</keyword>
<keyword evidence="3" id="KW-0732">Signal</keyword>
<dbReference type="Pfam" id="PF13365">
    <property type="entry name" value="Trypsin_2"/>
    <property type="match status" value="1"/>
</dbReference>
<dbReference type="PRINTS" id="PR00722">
    <property type="entry name" value="CHYMOTRYPSIN"/>
</dbReference>
<sequence>MRNRSLLLAAVLALAAPLVGAVPAQAVVGGTESTEPYPFMGSFQPSFPRSPHPDGHGCGVMVLDPQWVLTASHCAGRNPTDAKVGVPRGWQVRIGSLDTGDGGEVAEVDHYYRLATSDDEGGFWGKDLALMHLRTPVRAEPVRIASATPPEGTPVRIMGWGMTCESSANPECFTTRLREADTEVQPASACRELADGELCIGSRDGSVASSNMDSGGPALVRDGDEWKLVGVVSGPSGENAPTLFTDVTRHVDWINGIISGTAVPPDDEIEDVSGAVTMDGCVGSVVRTPAARPEDPALLLTNGHCVEGERPAPGSALVDRPADQEVPIADRQGYPQTYARANRLVYATMTGTDIALYRLDKTYGQLAEEGARVFDLATEPVRAGEPLTMAYTSQRFHCTAEAVVPHLREGGYQQDDAIRYATTEECAPWPGTSGSALLAADGHTVVGVHNTHNRDGGQCTENNPCEVGPDGSVTAVQGRAYGQQVHQVAACLAEGSELDLSRPGCTLPK</sequence>
<reference evidence="5 6" key="1">
    <citation type="submission" date="2020-07" db="EMBL/GenBank/DDBJ databases">
        <title>Sequencing the genomes of 1000 actinobacteria strains.</title>
        <authorList>
            <person name="Klenk H.-P."/>
        </authorList>
    </citation>
    <scope>NUCLEOTIDE SEQUENCE [LARGE SCALE GENOMIC DNA]</scope>
    <source>
        <strain evidence="5 6">DSM 44065</strain>
    </source>
</reference>
<dbReference type="PANTHER" id="PTHR24276">
    <property type="entry name" value="POLYSERASE-RELATED"/>
    <property type="match status" value="1"/>
</dbReference>
<dbReference type="CDD" id="cd00190">
    <property type="entry name" value="Tryp_SPc"/>
    <property type="match status" value="1"/>
</dbReference>
<dbReference type="SUPFAM" id="SSF50494">
    <property type="entry name" value="Trypsin-like serine proteases"/>
    <property type="match status" value="2"/>
</dbReference>
<comment type="caution">
    <text evidence="5">The sequence shown here is derived from an EMBL/GenBank/DDBJ whole genome shotgun (WGS) entry which is preliminary data.</text>
</comment>
<dbReference type="EMBL" id="JACCFJ010000001">
    <property type="protein sequence ID" value="NYI82327.1"/>
    <property type="molecule type" value="Genomic_DNA"/>
</dbReference>
<organism evidence="5 6">
    <name type="scientific">Saccharopolyspora hordei</name>
    <dbReference type="NCBI Taxonomy" id="1838"/>
    <lineage>
        <taxon>Bacteria</taxon>
        <taxon>Bacillati</taxon>
        <taxon>Actinomycetota</taxon>
        <taxon>Actinomycetes</taxon>
        <taxon>Pseudonocardiales</taxon>
        <taxon>Pseudonocardiaceae</taxon>
        <taxon>Saccharopolyspora</taxon>
    </lineage>
</organism>